<dbReference type="InterPro" id="IPR036364">
    <property type="entry name" value="SEA_dom_sf"/>
</dbReference>
<feature type="region of interest" description="Disordered" evidence="1">
    <location>
        <begin position="1"/>
        <end position="130"/>
    </location>
</feature>
<keyword evidence="4" id="KW-1185">Reference proteome</keyword>
<feature type="compositionally biased region" description="Polar residues" evidence="1">
    <location>
        <begin position="168"/>
        <end position="179"/>
    </location>
</feature>
<feature type="region of interest" description="Disordered" evidence="1">
    <location>
        <begin position="165"/>
        <end position="194"/>
    </location>
</feature>
<keyword evidence="2" id="KW-0812">Transmembrane</keyword>
<feature type="compositionally biased region" description="Pro residues" evidence="1">
    <location>
        <begin position="22"/>
        <end position="47"/>
    </location>
</feature>
<dbReference type="RefSeq" id="XP_800647.3">
    <property type="nucleotide sequence ID" value="XM_795554.5"/>
</dbReference>
<keyword evidence="2" id="KW-0472">Membrane</keyword>
<proteinExistence type="predicted"/>
<dbReference type="GeneID" id="591282"/>
<feature type="compositionally biased region" description="Acidic residues" evidence="1">
    <location>
        <begin position="48"/>
        <end position="62"/>
    </location>
</feature>
<accession>A0A7M7RHX4</accession>
<evidence type="ECO:0000256" key="1">
    <source>
        <dbReference type="SAM" id="MobiDB-lite"/>
    </source>
</evidence>
<organism evidence="3 4">
    <name type="scientific">Strongylocentrotus purpuratus</name>
    <name type="common">Purple sea urchin</name>
    <dbReference type="NCBI Taxonomy" id="7668"/>
    <lineage>
        <taxon>Eukaryota</taxon>
        <taxon>Metazoa</taxon>
        <taxon>Echinodermata</taxon>
        <taxon>Eleutherozoa</taxon>
        <taxon>Echinozoa</taxon>
        <taxon>Echinoidea</taxon>
        <taxon>Euechinoidea</taxon>
        <taxon>Echinacea</taxon>
        <taxon>Camarodonta</taxon>
        <taxon>Echinidea</taxon>
        <taxon>Strongylocentrotidae</taxon>
        <taxon>Strongylocentrotus</taxon>
    </lineage>
</organism>
<dbReference type="EnsemblMetazoa" id="XM_795554">
    <property type="protein sequence ID" value="XP_800647"/>
    <property type="gene ID" value="LOC591282"/>
</dbReference>
<dbReference type="KEGG" id="spu:591282"/>
<evidence type="ECO:0000313" key="4">
    <source>
        <dbReference type="Proteomes" id="UP000007110"/>
    </source>
</evidence>
<name>A0A7M7RHX4_STRPU</name>
<feature type="transmembrane region" description="Helical" evidence="2">
    <location>
        <begin position="223"/>
        <end position="245"/>
    </location>
</feature>
<evidence type="ECO:0000256" key="2">
    <source>
        <dbReference type="SAM" id="Phobius"/>
    </source>
</evidence>
<dbReference type="AlphaFoldDB" id="A0A7M7RHX4"/>
<evidence type="ECO:0000313" key="3">
    <source>
        <dbReference type="EnsemblMetazoa" id="XP_800647"/>
    </source>
</evidence>
<feature type="compositionally biased region" description="Acidic residues" evidence="1">
    <location>
        <begin position="82"/>
        <end position="93"/>
    </location>
</feature>
<reference evidence="4" key="1">
    <citation type="submission" date="2015-02" db="EMBL/GenBank/DDBJ databases">
        <title>Genome sequencing for Strongylocentrotus purpuratus.</title>
        <authorList>
            <person name="Murali S."/>
            <person name="Liu Y."/>
            <person name="Vee V."/>
            <person name="English A."/>
            <person name="Wang M."/>
            <person name="Skinner E."/>
            <person name="Han Y."/>
            <person name="Muzny D.M."/>
            <person name="Worley K.C."/>
            <person name="Gibbs R.A."/>
        </authorList>
    </citation>
    <scope>NUCLEOTIDE SEQUENCE</scope>
</reference>
<reference evidence="3" key="2">
    <citation type="submission" date="2021-01" db="UniProtKB">
        <authorList>
            <consortium name="EnsemblMetazoa"/>
        </authorList>
    </citation>
    <scope>IDENTIFICATION</scope>
</reference>
<feature type="compositionally biased region" description="Pro residues" evidence="1">
    <location>
        <begin position="113"/>
        <end position="125"/>
    </location>
</feature>
<dbReference type="Proteomes" id="UP000007110">
    <property type="component" value="Unassembled WGS sequence"/>
</dbReference>
<protein>
    <submittedName>
        <fullName evidence="3">Uncharacterized protein</fullName>
    </submittedName>
</protein>
<sequence>MADNTEIEGDTGGALEMQEPTSRPPPTIDDLEIPPPPPEEATPPTPPPEEDGPPPPPQDEDTPSQTDPNPPLTPGDAMILEAEPDPEAPDEPQDAGILDAPEVTDTGSAVIDHPPPNDCGSPLPPYNNDSGVDVPSTSTADVSELEGKDLQREFDEIQIEGTEDDIESSNGIHNASTLPSKRPMAEATTPNTNQHSKVTGYIEMSPEETKAEMKRVKTYRRESIMWVTIFFLIAGAIAVIFYFAYNITQLSDASLPDGEFRIRAVMILDYPWEEEFAISSSSEHMMLAYNITDGINSTYTDQSSAFKDVFLEVDMFSFSDENGIIRVSFQCLFSGTPSDDIGTRPAFSDLFIAELEDGFDNDNFYNLTLKDDEPVNVVRFTTS</sequence>
<dbReference type="OrthoDB" id="10178661at2759"/>
<keyword evidence="2" id="KW-1133">Transmembrane helix</keyword>
<dbReference type="SUPFAM" id="SSF82671">
    <property type="entry name" value="SEA domain"/>
    <property type="match status" value="1"/>
</dbReference>
<dbReference type="InParanoid" id="A0A7M7RHX4"/>